<sequence>MECKEIINTIKDNFPEQILWITLFRGDCSITIKRDKAKQILKFLKENETLNFDYLIDVTAVDYKDIRQPRFNVVYHLMSVKHRHRIRIKVEVPEEDCWVETVSDLWATANWHERECFDMFGIQFKGHPDLRRILLPEDWEGYPLRKDYPVQSDLGEKEWKPFKEIIESVKE</sequence>
<dbReference type="GO" id="GO:0050136">
    <property type="term" value="F:NADH dehydrogenase (quinone) (non-electrogenic) activity"/>
    <property type="evidence" value="ECO:0007669"/>
    <property type="project" value="UniProtKB-UniRule"/>
</dbReference>
<evidence type="ECO:0000256" key="3">
    <source>
        <dbReference type="HAMAP-Rule" id="MF_01357"/>
    </source>
</evidence>
<dbReference type="HAMAP" id="MF_01357">
    <property type="entry name" value="NDH1_NuoC"/>
    <property type="match status" value="1"/>
</dbReference>
<keyword evidence="3" id="KW-1003">Cell membrane</keyword>
<proteinExistence type="inferred from homology"/>
<accession>A0A7C4EM01</accession>
<dbReference type="GO" id="GO:0008137">
    <property type="term" value="F:NADH dehydrogenase (ubiquinone) activity"/>
    <property type="evidence" value="ECO:0007669"/>
    <property type="project" value="InterPro"/>
</dbReference>
<organism evidence="7">
    <name type="scientific">Thermodesulfovibrio aggregans</name>
    <dbReference type="NCBI Taxonomy" id="86166"/>
    <lineage>
        <taxon>Bacteria</taxon>
        <taxon>Pseudomonadati</taxon>
        <taxon>Nitrospirota</taxon>
        <taxon>Thermodesulfovibrionia</taxon>
        <taxon>Thermodesulfovibrionales</taxon>
        <taxon>Thermodesulfovibrionaceae</taxon>
        <taxon>Thermodesulfovibrio</taxon>
    </lineage>
</organism>
<dbReference type="PANTHER" id="PTHR10884:SF14">
    <property type="entry name" value="NADH DEHYDROGENASE [UBIQUINONE] IRON-SULFUR PROTEIN 3, MITOCHONDRIAL"/>
    <property type="match status" value="1"/>
</dbReference>
<dbReference type="GO" id="GO:0048038">
    <property type="term" value="F:quinone binding"/>
    <property type="evidence" value="ECO:0007669"/>
    <property type="project" value="UniProtKB-KW"/>
</dbReference>
<dbReference type="PROSITE" id="PS00542">
    <property type="entry name" value="COMPLEX1_30K"/>
    <property type="match status" value="1"/>
</dbReference>
<evidence type="ECO:0000313" key="7">
    <source>
        <dbReference type="EMBL" id="HGH00105.1"/>
    </source>
</evidence>
<keyword evidence="3" id="KW-0830">Ubiquinone</keyword>
<dbReference type="EC" id="7.1.1.-" evidence="3"/>
<dbReference type="InterPro" id="IPR037232">
    <property type="entry name" value="NADH_quin_OxRdtase_su_C/D-like"/>
</dbReference>
<keyword evidence="3" id="KW-0472">Membrane</keyword>
<feature type="domain" description="NADH:ubiquinone oxidoreductase 30kDa subunit" evidence="6">
    <location>
        <begin position="30"/>
        <end position="152"/>
    </location>
</feature>
<evidence type="ECO:0000256" key="4">
    <source>
        <dbReference type="RuleBase" id="RU003456"/>
    </source>
</evidence>
<dbReference type="AlphaFoldDB" id="A0A7C4EM01"/>
<keyword evidence="3 5" id="KW-0874">Quinone</keyword>
<evidence type="ECO:0000256" key="1">
    <source>
        <dbReference type="ARBA" id="ARBA00007569"/>
    </source>
</evidence>
<comment type="catalytic activity">
    <reaction evidence="3 5">
        <text>a quinone + NADH + 5 H(+)(in) = a quinol + NAD(+) + 4 H(+)(out)</text>
        <dbReference type="Rhea" id="RHEA:57888"/>
        <dbReference type="ChEBI" id="CHEBI:15378"/>
        <dbReference type="ChEBI" id="CHEBI:24646"/>
        <dbReference type="ChEBI" id="CHEBI:57540"/>
        <dbReference type="ChEBI" id="CHEBI:57945"/>
        <dbReference type="ChEBI" id="CHEBI:132124"/>
    </reaction>
</comment>
<gene>
    <name evidence="3" type="primary">nuoC</name>
    <name evidence="7" type="ORF">ENV75_06645</name>
</gene>
<protein>
    <recommendedName>
        <fullName evidence="3">NADH-quinone oxidoreductase subunit C</fullName>
        <ecNumber evidence="3">7.1.1.-</ecNumber>
    </recommendedName>
    <alternativeName>
        <fullName evidence="3">NADH dehydrogenase I subunit C</fullName>
    </alternativeName>
    <alternativeName>
        <fullName evidence="3">NDH-1 subunit C</fullName>
    </alternativeName>
</protein>
<dbReference type="SUPFAM" id="SSF143243">
    <property type="entry name" value="Nqo5-like"/>
    <property type="match status" value="1"/>
</dbReference>
<evidence type="ECO:0000259" key="6">
    <source>
        <dbReference type="Pfam" id="PF00329"/>
    </source>
</evidence>
<comment type="function">
    <text evidence="3">NDH-1 shuttles electrons from NADH, via FMN and iron-sulfur (Fe-S) centers, to quinones in the respiratory chain. The immediate electron acceptor for the enzyme in this species is believed to be ubiquinone. Couples the redox reaction to proton translocation (for every two electrons transferred, four hydrogen ions are translocated across the cytoplasmic membrane), and thus conserves the redox energy in a proton gradient.</text>
</comment>
<dbReference type="EMBL" id="DTHO01000070">
    <property type="protein sequence ID" value="HGH00105.1"/>
    <property type="molecule type" value="Genomic_DNA"/>
</dbReference>
<evidence type="ECO:0000256" key="2">
    <source>
        <dbReference type="ARBA" id="ARBA00022448"/>
    </source>
</evidence>
<keyword evidence="2 3" id="KW-0813">Transport</keyword>
<dbReference type="InterPro" id="IPR001268">
    <property type="entry name" value="NADH_UbQ_OxRdtase_30kDa_su"/>
</dbReference>
<dbReference type="Gene3D" id="3.30.460.80">
    <property type="entry name" value="NADH:ubiquinone oxidoreductase, 30kDa subunit"/>
    <property type="match status" value="1"/>
</dbReference>
<reference evidence="7" key="1">
    <citation type="journal article" date="2020" name="mSystems">
        <title>Genome- and Community-Level Interaction Insights into Carbon Utilization and Element Cycling Functions of Hydrothermarchaeota in Hydrothermal Sediment.</title>
        <authorList>
            <person name="Zhou Z."/>
            <person name="Liu Y."/>
            <person name="Xu W."/>
            <person name="Pan J."/>
            <person name="Luo Z.H."/>
            <person name="Li M."/>
        </authorList>
    </citation>
    <scope>NUCLEOTIDE SEQUENCE [LARGE SCALE GENOMIC DNA]</scope>
    <source>
        <strain evidence="7">SpSt-788</strain>
    </source>
</reference>
<dbReference type="NCBIfam" id="TIGR01961">
    <property type="entry name" value="NuoC_fam"/>
    <property type="match status" value="1"/>
</dbReference>
<evidence type="ECO:0000256" key="5">
    <source>
        <dbReference type="RuleBase" id="RU003582"/>
    </source>
</evidence>
<dbReference type="GO" id="GO:0005886">
    <property type="term" value="C:plasma membrane"/>
    <property type="evidence" value="ECO:0007669"/>
    <property type="project" value="UniProtKB-SubCell"/>
</dbReference>
<dbReference type="PANTHER" id="PTHR10884">
    <property type="entry name" value="NADH DEHYDROGENASE UBIQUINONE IRON-SULFUR PROTEIN 3"/>
    <property type="match status" value="1"/>
</dbReference>
<comment type="subcellular location">
    <subcellularLocation>
        <location evidence="3">Cell membrane</location>
        <topology evidence="3">Peripheral membrane protein</topology>
        <orientation evidence="3">Cytoplasmic side</orientation>
    </subcellularLocation>
</comment>
<dbReference type="InterPro" id="IPR010218">
    <property type="entry name" value="NADH_DH_suC"/>
</dbReference>
<name>A0A7C4EM01_9BACT</name>
<comment type="caution">
    <text evidence="7">The sequence shown here is derived from an EMBL/GenBank/DDBJ whole genome shotgun (WGS) entry which is preliminary data.</text>
</comment>
<keyword evidence="3 4" id="KW-0520">NAD</keyword>
<comment type="subunit">
    <text evidence="3">NDH-1 is composed of 14 different subunits. Subunits NuoB, C, D, E, F, and G constitute the peripheral sector of the complex.</text>
</comment>
<dbReference type="InterPro" id="IPR020396">
    <property type="entry name" value="NADH_UbQ_OxRdtase_CS"/>
</dbReference>
<comment type="similarity">
    <text evidence="1 3 4">Belongs to the complex I 30 kDa subunit family.</text>
</comment>
<dbReference type="Pfam" id="PF00329">
    <property type="entry name" value="Complex1_30kDa"/>
    <property type="match status" value="1"/>
</dbReference>
<keyword evidence="3 4" id="KW-1278">Translocase</keyword>